<accession>A0A9W7LAN6</accession>
<keyword evidence="3" id="KW-1185">Reference proteome</keyword>
<evidence type="ECO:0000313" key="3">
    <source>
        <dbReference type="Proteomes" id="UP001165065"/>
    </source>
</evidence>
<evidence type="ECO:0000313" key="2">
    <source>
        <dbReference type="EMBL" id="GMI42080.1"/>
    </source>
</evidence>
<feature type="region of interest" description="Disordered" evidence="1">
    <location>
        <begin position="102"/>
        <end position="134"/>
    </location>
</feature>
<gene>
    <name evidence="2" type="ORF">TrCOL_g1759</name>
</gene>
<proteinExistence type="predicted"/>
<dbReference type="AlphaFoldDB" id="A0A9W7LAN6"/>
<name>A0A9W7LAN6_9STRA</name>
<dbReference type="OrthoDB" id="189024at2759"/>
<protein>
    <recommendedName>
        <fullName evidence="4">Plastid lipid-associated protein/fibrillin conserved domain-containing protein</fullName>
    </recommendedName>
</protein>
<sequence length="551" mass="60671">MRVMRHNGRFTLRSSSNDGEVQRLFDSACDADGLMQKSDIMKMEEIAALLDQEDLRWEEFDMFWERAPKFPTDSSKIDVDSFTQIWRDIDDLFEFEDEAVIDPTQEGPPTSSGPASSKTLTATTREDDDESGEELELETIFQGISNDSQLLSLEVLRKWDEVKRLLDDGLLGEEELVKLWEDTTKSPGSPNEIDVDGFLSFNLALDDLFYFDDLEIEGGGEGGGEEGGDEVGGGGKVDIPDGADTETAFKMLLPNPSLATLEIDDVMRWSELKELVDEGSLEVAEIQSIFGECCSASAGGAMDVLGFAKFDKMIEDLFEDEGGGEEEGGGTRAGGQQQQQQQQAEQGTVLKNRLLDKIRAISAGDPLALNCEDDALDEVLEIANELCETSAANLININAKAIAPSDLEGDWELLYTNSGMFRFYQGLTGLAQTMPNGKFNKLTQSLKARSYANDCVYKEIVDVVGGQEVIATVDGDWSMKSTPSLLTGEPTVLMSVEPGTVKYGPTSTKADHWKSVRCMNQLDMSFLDMEGLRIMRGNTSLDTIFIFMKIV</sequence>
<feature type="compositionally biased region" description="Low complexity" evidence="1">
    <location>
        <begin position="334"/>
        <end position="346"/>
    </location>
</feature>
<organism evidence="2 3">
    <name type="scientific">Triparma columacea</name>
    <dbReference type="NCBI Taxonomy" id="722753"/>
    <lineage>
        <taxon>Eukaryota</taxon>
        <taxon>Sar</taxon>
        <taxon>Stramenopiles</taxon>
        <taxon>Ochrophyta</taxon>
        <taxon>Bolidophyceae</taxon>
        <taxon>Parmales</taxon>
        <taxon>Triparmaceae</taxon>
        <taxon>Triparma</taxon>
    </lineage>
</organism>
<evidence type="ECO:0000256" key="1">
    <source>
        <dbReference type="SAM" id="MobiDB-lite"/>
    </source>
</evidence>
<evidence type="ECO:0008006" key="4">
    <source>
        <dbReference type="Google" id="ProtNLM"/>
    </source>
</evidence>
<feature type="compositionally biased region" description="Polar residues" evidence="1">
    <location>
        <begin position="107"/>
        <end position="123"/>
    </location>
</feature>
<reference evidence="3" key="1">
    <citation type="journal article" date="2023" name="Commun. Biol.">
        <title>Genome analysis of Parmales, the sister group of diatoms, reveals the evolutionary specialization of diatoms from phago-mixotrophs to photoautotrophs.</title>
        <authorList>
            <person name="Ban H."/>
            <person name="Sato S."/>
            <person name="Yoshikawa S."/>
            <person name="Yamada K."/>
            <person name="Nakamura Y."/>
            <person name="Ichinomiya M."/>
            <person name="Sato N."/>
            <person name="Blanc-Mathieu R."/>
            <person name="Endo H."/>
            <person name="Kuwata A."/>
            <person name="Ogata H."/>
        </authorList>
    </citation>
    <scope>NUCLEOTIDE SEQUENCE [LARGE SCALE GENOMIC DNA]</scope>
</reference>
<dbReference type="Proteomes" id="UP001165065">
    <property type="component" value="Unassembled WGS sequence"/>
</dbReference>
<comment type="caution">
    <text evidence="2">The sequence shown here is derived from an EMBL/GenBank/DDBJ whole genome shotgun (WGS) entry which is preliminary data.</text>
</comment>
<feature type="region of interest" description="Disordered" evidence="1">
    <location>
        <begin position="320"/>
        <end position="346"/>
    </location>
</feature>
<dbReference type="EMBL" id="BRYA01000165">
    <property type="protein sequence ID" value="GMI42080.1"/>
    <property type="molecule type" value="Genomic_DNA"/>
</dbReference>